<comment type="caution">
    <text evidence="1">The sequence shown here is derived from an EMBL/GenBank/DDBJ whole genome shotgun (WGS) entry which is preliminary data.</text>
</comment>
<reference evidence="1 2" key="1">
    <citation type="submission" date="2018-06" db="EMBL/GenBank/DDBJ databases">
        <title>Genomic Encyclopedia of Archaeal and Bacterial Type Strains, Phase II (KMG-II): from individual species to whole genera.</title>
        <authorList>
            <person name="Goeker M."/>
        </authorList>
    </citation>
    <scope>NUCLEOTIDE SEQUENCE [LARGE SCALE GENOMIC DNA]</scope>
    <source>
        <strain evidence="1 2">DSM 23446</strain>
    </source>
</reference>
<name>A0A327PD05_9BACT</name>
<sequence length="202" mass="23081">MVVVHLEVASVVVVAEAGNFYLDILNMKKTGLFLTAFFIFAMNMNAQSLDDKYLSKVQTLDSTIETLYGVISGKKGEERNWELFNYLFHPDAKLIPTGKNQAGVIGATFLSPQDYIDRAAKMLVDIGFFEKETHRTEDTFGNITQIFSTYDSFNHESMDKPFARGINSIQLLNDGERWWIINIYWMQESPEAPIPEIYLSKK</sequence>
<dbReference type="EMBL" id="QLLK01000006">
    <property type="protein sequence ID" value="RAI89331.1"/>
    <property type="molecule type" value="Genomic_DNA"/>
</dbReference>
<gene>
    <name evidence="1" type="ORF">LV83_02372</name>
</gene>
<keyword evidence="2" id="KW-1185">Reference proteome</keyword>
<organism evidence="1 2">
    <name type="scientific">Algoriphagus yeomjeoni</name>
    <dbReference type="NCBI Taxonomy" id="291403"/>
    <lineage>
        <taxon>Bacteria</taxon>
        <taxon>Pseudomonadati</taxon>
        <taxon>Bacteroidota</taxon>
        <taxon>Cytophagia</taxon>
        <taxon>Cytophagales</taxon>
        <taxon>Cyclobacteriaceae</taxon>
        <taxon>Algoriphagus</taxon>
    </lineage>
</organism>
<dbReference type="Gene3D" id="3.10.450.50">
    <property type="match status" value="1"/>
</dbReference>
<protein>
    <recommendedName>
        <fullName evidence="3">SnoaL-like protein</fullName>
    </recommendedName>
</protein>
<dbReference type="AlphaFoldDB" id="A0A327PD05"/>
<proteinExistence type="predicted"/>
<evidence type="ECO:0008006" key="3">
    <source>
        <dbReference type="Google" id="ProtNLM"/>
    </source>
</evidence>
<evidence type="ECO:0000313" key="1">
    <source>
        <dbReference type="EMBL" id="RAI89331.1"/>
    </source>
</evidence>
<accession>A0A327PD05</accession>
<dbReference type="Proteomes" id="UP000249610">
    <property type="component" value="Unassembled WGS sequence"/>
</dbReference>
<evidence type="ECO:0000313" key="2">
    <source>
        <dbReference type="Proteomes" id="UP000249610"/>
    </source>
</evidence>